<gene>
    <name evidence="2" type="ORF">C8D82_11877</name>
</gene>
<dbReference type="EMBL" id="QEKH01000018">
    <property type="protein sequence ID" value="PVY40076.1"/>
    <property type="molecule type" value="Genomic_DNA"/>
</dbReference>
<organism evidence="2 3">
    <name type="scientific">Victivallis vadensis</name>
    <dbReference type="NCBI Taxonomy" id="172901"/>
    <lineage>
        <taxon>Bacteria</taxon>
        <taxon>Pseudomonadati</taxon>
        <taxon>Lentisphaerota</taxon>
        <taxon>Lentisphaeria</taxon>
        <taxon>Victivallales</taxon>
        <taxon>Victivallaceae</taxon>
        <taxon>Victivallis</taxon>
    </lineage>
</organism>
<dbReference type="RefSeq" id="WP_116884496.1">
    <property type="nucleotide sequence ID" value="NZ_CABMMC010000106.1"/>
</dbReference>
<comment type="caution">
    <text evidence="2">The sequence shown here is derived from an EMBL/GenBank/DDBJ whole genome shotgun (WGS) entry which is preliminary data.</text>
</comment>
<dbReference type="Proteomes" id="UP000245959">
    <property type="component" value="Unassembled WGS sequence"/>
</dbReference>
<proteinExistence type="predicted"/>
<dbReference type="AlphaFoldDB" id="A0A2U1AUG5"/>
<dbReference type="GeneID" id="78295791"/>
<keyword evidence="1" id="KW-1133">Transmembrane helix</keyword>
<feature type="transmembrane region" description="Helical" evidence="1">
    <location>
        <begin position="21"/>
        <end position="42"/>
    </location>
</feature>
<keyword evidence="3" id="KW-1185">Reference proteome</keyword>
<evidence type="ECO:0000313" key="2">
    <source>
        <dbReference type="EMBL" id="PVY40076.1"/>
    </source>
</evidence>
<evidence type="ECO:0000313" key="3">
    <source>
        <dbReference type="Proteomes" id="UP000245959"/>
    </source>
</evidence>
<keyword evidence="1" id="KW-0812">Transmembrane</keyword>
<reference evidence="2 3" key="1">
    <citation type="submission" date="2018-04" db="EMBL/GenBank/DDBJ databases">
        <title>Genomic Encyclopedia of Type Strains, Phase IV (KMG-IV): sequencing the most valuable type-strain genomes for metagenomic binning, comparative biology and taxonomic classification.</title>
        <authorList>
            <person name="Goeker M."/>
        </authorList>
    </citation>
    <scope>NUCLEOTIDE SEQUENCE [LARGE SCALE GENOMIC DNA]</scope>
    <source>
        <strain evidence="2 3">DSM 14823</strain>
    </source>
</reference>
<sequence>MKPHFPRCPRPRGQALLEMTVMLVGIVAILLGVVYVGGLTVANNRLLLSAKFNAEKAARQPDSAVQQSDGELRGWSYTTLEVSSRKKITIPFLADDRLSSSTDVSTLSSVSSGFRNATPSESDFYSYSWHSPRDFDRRLNSDFADTAGNALNAAALVRGTDSLRDPISGFDRGERDNASFAMRNAFQAWFGVRITGEMLGNIPSNQVYMPHIPYSESQP</sequence>
<name>A0A2U1AUG5_9BACT</name>
<accession>A0A2U1AUG5</accession>
<protein>
    <submittedName>
        <fullName evidence="2">Uncharacterized protein</fullName>
    </submittedName>
</protein>
<keyword evidence="1" id="KW-0472">Membrane</keyword>
<evidence type="ECO:0000256" key="1">
    <source>
        <dbReference type="SAM" id="Phobius"/>
    </source>
</evidence>